<accession>A0A6L3SQH5</accession>
<comment type="caution">
    <text evidence="2">The sequence shown here is derived from an EMBL/GenBank/DDBJ whole genome shotgun (WGS) entry which is preliminary data.</text>
</comment>
<proteinExistence type="predicted"/>
<dbReference type="Proteomes" id="UP000474159">
    <property type="component" value="Unassembled WGS sequence"/>
</dbReference>
<keyword evidence="3" id="KW-1185">Reference proteome</keyword>
<feature type="region of interest" description="Disordered" evidence="1">
    <location>
        <begin position="49"/>
        <end position="78"/>
    </location>
</feature>
<gene>
    <name evidence="2" type="ORF">F6X53_27150</name>
</gene>
<evidence type="ECO:0000256" key="1">
    <source>
        <dbReference type="SAM" id="MobiDB-lite"/>
    </source>
</evidence>
<name>A0A6L3SQH5_9HYPH</name>
<evidence type="ECO:0000313" key="3">
    <source>
        <dbReference type="Proteomes" id="UP000474159"/>
    </source>
</evidence>
<feature type="compositionally biased region" description="Basic residues" evidence="1">
    <location>
        <begin position="68"/>
        <end position="78"/>
    </location>
</feature>
<organism evidence="2 3">
    <name type="scientific">Methylobacterium soli</name>
    <dbReference type="NCBI Taxonomy" id="553447"/>
    <lineage>
        <taxon>Bacteria</taxon>
        <taxon>Pseudomonadati</taxon>
        <taxon>Pseudomonadota</taxon>
        <taxon>Alphaproteobacteria</taxon>
        <taxon>Hyphomicrobiales</taxon>
        <taxon>Methylobacteriaceae</taxon>
        <taxon>Methylobacterium</taxon>
    </lineage>
</organism>
<reference evidence="2 3" key="1">
    <citation type="submission" date="2019-09" db="EMBL/GenBank/DDBJ databases">
        <title>YIM 48816 draft genome.</title>
        <authorList>
            <person name="Jiang L."/>
        </authorList>
    </citation>
    <scope>NUCLEOTIDE SEQUENCE [LARGE SCALE GENOMIC DNA]</scope>
    <source>
        <strain evidence="2 3">YIM 48816</strain>
    </source>
</reference>
<evidence type="ECO:0000313" key="2">
    <source>
        <dbReference type="EMBL" id="KAB1073341.1"/>
    </source>
</evidence>
<dbReference type="EMBL" id="VZZK01000043">
    <property type="protein sequence ID" value="KAB1073341.1"/>
    <property type="molecule type" value="Genomic_DNA"/>
</dbReference>
<dbReference type="AlphaFoldDB" id="A0A6L3SQH5"/>
<sequence length="78" mass="8876">MEHAPDKPEPLAERQKRWAQESAEAWIAHDAVVQARDEKTIRLKALRLAKQAADAETERQRAAEAPARKKRKPAQPKT</sequence>
<protein>
    <submittedName>
        <fullName evidence="2">Uncharacterized protein</fullName>
    </submittedName>
</protein>